<evidence type="ECO:0000256" key="2">
    <source>
        <dbReference type="ARBA" id="ARBA00022737"/>
    </source>
</evidence>
<dbReference type="Gene3D" id="2.60.40.2030">
    <property type="match status" value="1"/>
</dbReference>
<dbReference type="InterPro" id="IPR038081">
    <property type="entry name" value="CalX-like_sf"/>
</dbReference>
<dbReference type="RefSeq" id="XP_031558992.1">
    <property type="nucleotide sequence ID" value="XM_031703132.1"/>
</dbReference>
<evidence type="ECO:0000256" key="3">
    <source>
        <dbReference type="ARBA" id="ARBA00022837"/>
    </source>
</evidence>
<proteinExistence type="predicted"/>
<name>A0A6P8I272_ACTTE</name>
<organism evidence="5 6">
    <name type="scientific">Actinia tenebrosa</name>
    <name type="common">Australian red waratah sea anemone</name>
    <dbReference type="NCBI Taxonomy" id="6105"/>
    <lineage>
        <taxon>Eukaryota</taxon>
        <taxon>Metazoa</taxon>
        <taxon>Cnidaria</taxon>
        <taxon>Anthozoa</taxon>
        <taxon>Hexacorallia</taxon>
        <taxon>Actiniaria</taxon>
        <taxon>Actiniidae</taxon>
        <taxon>Actinia</taxon>
    </lineage>
</organism>
<gene>
    <name evidence="6" type="primary">LOC116295343</name>
</gene>
<evidence type="ECO:0000313" key="6">
    <source>
        <dbReference type="RefSeq" id="XP_031558992.1"/>
    </source>
</evidence>
<keyword evidence="3" id="KW-0106">Calcium</keyword>
<dbReference type="KEGG" id="aten:116295343"/>
<evidence type="ECO:0000256" key="1">
    <source>
        <dbReference type="ARBA" id="ARBA00022729"/>
    </source>
</evidence>
<protein>
    <submittedName>
        <fullName evidence="6">Uncharacterized protein LOC116295343</fullName>
    </submittedName>
</protein>
<dbReference type="AlphaFoldDB" id="A0A6P8I272"/>
<dbReference type="GO" id="GO:0007154">
    <property type="term" value="P:cell communication"/>
    <property type="evidence" value="ECO:0007669"/>
    <property type="project" value="InterPro"/>
</dbReference>
<dbReference type="Proteomes" id="UP000515163">
    <property type="component" value="Unplaced"/>
</dbReference>
<evidence type="ECO:0000259" key="4">
    <source>
        <dbReference type="Pfam" id="PF03160"/>
    </source>
</evidence>
<accession>A0A6P8I272</accession>
<keyword evidence="5" id="KW-1185">Reference proteome</keyword>
<dbReference type="InParanoid" id="A0A6P8I272"/>
<sequence length="141" mass="15566">MAISAEESEAQANIPVRRTESFPYLAINVSISDGTAKSTLDYQDFNPLLVTFSPGQSTVDAIIPLVEDDIYESGGDESFTVEVLDSFANVHVENITQTVVTIKDDDDGLYSNGKEGWCSVRSLACDRVGVHWQNEAWDWTK</sequence>
<dbReference type="GO" id="GO:0016020">
    <property type="term" value="C:membrane"/>
    <property type="evidence" value="ECO:0007669"/>
    <property type="project" value="InterPro"/>
</dbReference>
<feature type="domain" description="Calx-beta" evidence="4">
    <location>
        <begin position="4"/>
        <end position="106"/>
    </location>
</feature>
<evidence type="ECO:0000313" key="5">
    <source>
        <dbReference type="Proteomes" id="UP000515163"/>
    </source>
</evidence>
<dbReference type="Pfam" id="PF03160">
    <property type="entry name" value="Calx-beta"/>
    <property type="match status" value="1"/>
</dbReference>
<dbReference type="SUPFAM" id="SSF141072">
    <property type="entry name" value="CalX-like"/>
    <property type="match status" value="1"/>
</dbReference>
<dbReference type="InterPro" id="IPR003644">
    <property type="entry name" value="Calx_beta"/>
</dbReference>
<dbReference type="GeneID" id="116295343"/>
<keyword evidence="1" id="KW-0732">Signal</keyword>
<keyword evidence="2" id="KW-0677">Repeat</keyword>
<reference evidence="6" key="1">
    <citation type="submission" date="2025-08" db="UniProtKB">
        <authorList>
            <consortium name="RefSeq"/>
        </authorList>
    </citation>
    <scope>IDENTIFICATION</scope>
    <source>
        <tissue evidence="6">Tentacle</tissue>
    </source>
</reference>